<keyword evidence="3" id="KW-1185">Reference proteome</keyword>
<sequence length="186" mass="21388">MNTTQAQQKALDDALVALADQKISRSALKFQDKSLKTSHWNKTFSLSSEILDTLIHKDHHRLLHVKGPVYFEENKMFWYTARDDNMFTSMRCISRHEDTQVYGTILPKELTNQAMLESNAYKTYYAFAFGVKTPKPKYIRKKVDSDTSPKQKPVQATKGTRIKSKAKVSKSDKKKKPAKKLLGFLI</sequence>
<evidence type="ECO:0000313" key="2">
    <source>
        <dbReference type="EMBL" id="GJT99606.1"/>
    </source>
</evidence>
<evidence type="ECO:0000313" key="3">
    <source>
        <dbReference type="Proteomes" id="UP001151760"/>
    </source>
</evidence>
<feature type="compositionally biased region" description="Basic residues" evidence="1">
    <location>
        <begin position="160"/>
        <end position="179"/>
    </location>
</feature>
<accession>A0ABQ5IHF5</accession>
<reference evidence="2" key="1">
    <citation type="journal article" date="2022" name="Int. J. Mol. Sci.">
        <title>Draft Genome of Tanacetum Coccineum: Genomic Comparison of Closely Related Tanacetum-Family Plants.</title>
        <authorList>
            <person name="Yamashiro T."/>
            <person name="Shiraishi A."/>
            <person name="Nakayama K."/>
            <person name="Satake H."/>
        </authorList>
    </citation>
    <scope>NUCLEOTIDE SEQUENCE</scope>
</reference>
<proteinExistence type="predicted"/>
<organism evidence="2 3">
    <name type="scientific">Tanacetum coccineum</name>
    <dbReference type="NCBI Taxonomy" id="301880"/>
    <lineage>
        <taxon>Eukaryota</taxon>
        <taxon>Viridiplantae</taxon>
        <taxon>Streptophyta</taxon>
        <taxon>Embryophyta</taxon>
        <taxon>Tracheophyta</taxon>
        <taxon>Spermatophyta</taxon>
        <taxon>Magnoliopsida</taxon>
        <taxon>eudicotyledons</taxon>
        <taxon>Gunneridae</taxon>
        <taxon>Pentapetalae</taxon>
        <taxon>asterids</taxon>
        <taxon>campanulids</taxon>
        <taxon>Asterales</taxon>
        <taxon>Asteraceae</taxon>
        <taxon>Asteroideae</taxon>
        <taxon>Anthemideae</taxon>
        <taxon>Anthemidinae</taxon>
        <taxon>Tanacetum</taxon>
    </lineage>
</organism>
<name>A0ABQ5IHF5_9ASTR</name>
<dbReference type="EMBL" id="BQNB010020786">
    <property type="protein sequence ID" value="GJT99606.1"/>
    <property type="molecule type" value="Genomic_DNA"/>
</dbReference>
<dbReference type="Proteomes" id="UP001151760">
    <property type="component" value="Unassembled WGS sequence"/>
</dbReference>
<reference evidence="2" key="2">
    <citation type="submission" date="2022-01" db="EMBL/GenBank/DDBJ databases">
        <authorList>
            <person name="Yamashiro T."/>
            <person name="Shiraishi A."/>
            <person name="Satake H."/>
            <person name="Nakayama K."/>
        </authorList>
    </citation>
    <scope>NUCLEOTIDE SEQUENCE</scope>
</reference>
<gene>
    <name evidence="2" type="ORF">Tco_1109945</name>
</gene>
<protein>
    <submittedName>
        <fullName evidence="2">Uncharacterized protein</fullName>
    </submittedName>
</protein>
<comment type="caution">
    <text evidence="2">The sequence shown here is derived from an EMBL/GenBank/DDBJ whole genome shotgun (WGS) entry which is preliminary data.</text>
</comment>
<feature type="region of interest" description="Disordered" evidence="1">
    <location>
        <begin position="140"/>
        <end position="179"/>
    </location>
</feature>
<evidence type="ECO:0000256" key="1">
    <source>
        <dbReference type="SAM" id="MobiDB-lite"/>
    </source>
</evidence>